<feature type="domain" description="Beta-ketoacyl synthase-like N-terminal" evidence="3">
    <location>
        <begin position="76"/>
        <end position="115"/>
    </location>
</feature>
<dbReference type="SUPFAM" id="SSF53901">
    <property type="entry name" value="Thiolase-like"/>
    <property type="match status" value="1"/>
</dbReference>
<dbReference type="Pfam" id="PF00109">
    <property type="entry name" value="ketoacyl-synt"/>
    <property type="match status" value="1"/>
</dbReference>
<dbReference type="GO" id="GO:0006633">
    <property type="term" value="P:fatty acid biosynthetic process"/>
    <property type="evidence" value="ECO:0007669"/>
    <property type="project" value="TreeGrafter"/>
</dbReference>
<dbReference type="EMBL" id="QUNO01000031">
    <property type="protein sequence ID" value="REH26974.1"/>
    <property type="molecule type" value="Genomic_DNA"/>
</dbReference>
<gene>
    <name evidence="4" type="ORF">BCF44_13129</name>
</gene>
<dbReference type="PANTHER" id="PTHR11712">
    <property type="entry name" value="POLYKETIDE SYNTHASE-RELATED"/>
    <property type="match status" value="1"/>
</dbReference>
<dbReference type="GO" id="GO:0004315">
    <property type="term" value="F:3-oxoacyl-[acyl-carrier-protein] synthase activity"/>
    <property type="evidence" value="ECO:0007669"/>
    <property type="project" value="TreeGrafter"/>
</dbReference>
<dbReference type="PANTHER" id="PTHR11712:SF336">
    <property type="entry name" value="3-OXOACYL-[ACYL-CARRIER-PROTEIN] SYNTHASE, MITOCHONDRIAL"/>
    <property type="match status" value="1"/>
</dbReference>
<comment type="caution">
    <text evidence="4">The sequence shown here is derived from an EMBL/GenBank/DDBJ whole genome shotgun (WGS) entry which is preliminary data.</text>
</comment>
<evidence type="ECO:0000313" key="4">
    <source>
        <dbReference type="EMBL" id="REH26974.1"/>
    </source>
</evidence>
<dbReference type="Proteomes" id="UP000256269">
    <property type="component" value="Unassembled WGS sequence"/>
</dbReference>
<keyword evidence="1" id="KW-0808">Transferase</keyword>
<dbReference type="GO" id="GO:0005829">
    <property type="term" value="C:cytosol"/>
    <property type="evidence" value="ECO:0007669"/>
    <property type="project" value="TreeGrafter"/>
</dbReference>
<dbReference type="InterPro" id="IPR000794">
    <property type="entry name" value="Beta-ketoacyl_synthase"/>
</dbReference>
<accession>A0A3E0GTC3</accession>
<dbReference type="AlphaFoldDB" id="A0A3E0GTC3"/>
<keyword evidence="5" id="KW-1185">Reference proteome</keyword>
<sequence>MTNRVLVTGLGVVFSISTGRAEFTEALRAGRSGVRRITVFDATGFEHTNGCEIRSFDPSRWIRRSDVEELSRPRRFAVATVCSAGNYAIGDGFDAVRAGEVDFALCGGAAPCAARRSPVSTATAPSRWTAARRSTRAARESSPTRRPKCSCWRA</sequence>
<dbReference type="InterPro" id="IPR016039">
    <property type="entry name" value="Thiolase-like"/>
</dbReference>
<name>A0A3E0GTC3_9PSEU</name>
<evidence type="ECO:0000313" key="5">
    <source>
        <dbReference type="Proteomes" id="UP000256269"/>
    </source>
</evidence>
<feature type="compositionally biased region" description="Low complexity" evidence="2">
    <location>
        <begin position="123"/>
        <end position="132"/>
    </location>
</feature>
<organism evidence="4 5">
    <name type="scientific">Kutzneria buriramensis</name>
    <dbReference type="NCBI Taxonomy" id="1045776"/>
    <lineage>
        <taxon>Bacteria</taxon>
        <taxon>Bacillati</taxon>
        <taxon>Actinomycetota</taxon>
        <taxon>Actinomycetes</taxon>
        <taxon>Pseudonocardiales</taxon>
        <taxon>Pseudonocardiaceae</taxon>
        <taxon>Kutzneria</taxon>
    </lineage>
</organism>
<dbReference type="InterPro" id="IPR014030">
    <property type="entry name" value="Ketoacyl_synth_N"/>
</dbReference>
<protein>
    <submittedName>
        <fullName evidence="4">Beta-ketoacyl synthase-like protein</fullName>
    </submittedName>
</protein>
<evidence type="ECO:0000256" key="1">
    <source>
        <dbReference type="ARBA" id="ARBA00022679"/>
    </source>
</evidence>
<reference evidence="4 5" key="1">
    <citation type="submission" date="2018-08" db="EMBL/GenBank/DDBJ databases">
        <title>Genomic Encyclopedia of Archaeal and Bacterial Type Strains, Phase II (KMG-II): from individual species to whole genera.</title>
        <authorList>
            <person name="Goeker M."/>
        </authorList>
    </citation>
    <scope>NUCLEOTIDE SEQUENCE [LARGE SCALE GENOMIC DNA]</scope>
    <source>
        <strain evidence="4 5">DSM 45791</strain>
    </source>
</reference>
<dbReference type="Gene3D" id="3.40.47.10">
    <property type="match status" value="2"/>
</dbReference>
<evidence type="ECO:0000259" key="3">
    <source>
        <dbReference type="Pfam" id="PF00109"/>
    </source>
</evidence>
<evidence type="ECO:0000256" key="2">
    <source>
        <dbReference type="SAM" id="MobiDB-lite"/>
    </source>
</evidence>
<proteinExistence type="predicted"/>
<feature type="region of interest" description="Disordered" evidence="2">
    <location>
        <begin position="123"/>
        <end position="149"/>
    </location>
</feature>